<dbReference type="Proteomes" id="UP000244336">
    <property type="component" value="Chromosome 5"/>
</dbReference>
<evidence type="ECO:0000313" key="1">
    <source>
        <dbReference type="EMBL" id="PUZ53386.1"/>
    </source>
</evidence>
<name>A0A2T7DCS4_9POAL</name>
<proteinExistence type="predicted"/>
<dbReference type="AlphaFoldDB" id="A0A2T7DCS4"/>
<reference evidence="1 2" key="1">
    <citation type="submission" date="2018-04" db="EMBL/GenBank/DDBJ databases">
        <title>WGS assembly of Panicum hallii var. hallii HAL2.</title>
        <authorList>
            <person name="Lovell J."/>
            <person name="Jenkins J."/>
            <person name="Lowry D."/>
            <person name="Mamidi S."/>
            <person name="Sreedasyam A."/>
            <person name="Weng X."/>
            <person name="Barry K."/>
            <person name="Bonette J."/>
            <person name="Campitelli B."/>
            <person name="Daum C."/>
            <person name="Gordon S."/>
            <person name="Gould B."/>
            <person name="Lipzen A."/>
            <person name="MacQueen A."/>
            <person name="Palacio-Mejia J."/>
            <person name="Plott C."/>
            <person name="Shakirov E."/>
            <person name="Shu S."/>
            <person name="Yoshinaga Y."/>
            <person name="Zane M."/>
            <person name="Rokhsar D."/>
            <person name="Grimwood J."/>
            <person name="Schmutz J."/>
            <person name="Juenger T."/>
        </authorList>
    </citation>
    <scope>NUCLEOTIDE SEQUENCE [LARGE SCALE GENOMIC DNA]</scope>
    <source>
        <strain evidence="2">cv. HAL2</strain>
    </source>
</reference>
<evidence type="ECO:0000313" key="2">
    <source>
        <dbReference type="Proteomes" id="UP000244336"/>
    </source>
</evidence>
<accession>A0A2T7DCS4</accession>
<dbReference type="EMBL" id="CM009753">
    <property type="protein sequence ID" value="PUZ53386.1"/>
    <property type="molecule type" value="Genomic_DNA"/>
</dbReference>
<keyword evidence="2" id="KW-1185">Reference proteome</keyword>
<organism evidence="1 2">
    <name type="scientific">Panicum hallii var. hallii</name>
    <dbReference type="NCBI Taxonomy" id="1504633"/>
    <lineage>
        <taxon>Eukaryota</taxon>
        <taxon>Viridiplantae</taxon>
        <taxon>Streptophyta</taxon>
        <taxon>Embryophyta</taxon>
        <taxon>Tracheophyta</taxon>
        <taxon>Spermatophyta</taxon>
        <taxon>Magnoliopsida</taxon>
        <taxon>Liliopsida</taxon>
        <taxon>Poales</taxon>
        <taxon>Poaceae</taxon>
        <taxon>PACMAD clade</taxon>
        <taxon>Panicoideae</taxon>
        <taxon>Panicodae</taxon>
        <taxon>Paniceae</taxon>
        <taxon>Panicinae</taxon>
        <taxon>Panicum</taxon>
        <taxon>Panicum sect. Panicum</taxon>
    </lineage>
</organism>
<protein>
    <submittedName>
        <fullName evidence="1">Uncharacterized protein</fullName>
    </submittedName>
</protein>
<dbReference type="Gramene" id="PUZ53386">
    <property type="protein sequence ID" value="PUZ53386"/>
    <property type="gene ID" value="GQ55_5G048400"/>
</dbReference>
<sequence>MIRPIFGKGQVVAKLHRSGGLQKSLRRLRHVRGAGLRDLARNPHMVDWRHGARLVLWWRVEMQARQGTQGRFFSGRCCIYLLKLKFLRGVNCHEHSGMRAGFPSTDPHDPNGD</sequence>
<gene>
    <name evidence="1" type="ORF">GQ55_5G048400</name>
</gene>